<dbReference type="EMBL" id="FOHA01000020">
    <property type="protein sequence ID" value="SES03711.1"/>
    <property type="molecule type" value="Genomic_DNA"/>
</dbReference>
<evidence type="ECO:0000256" key="1">
    <source>
        <dbReference type="SAM" id="Coils"/>
    </source>
</evidence>
<proteinExistence type="predicted"/>
<accession>A0A1H9U397</accession>
<dbReference type="AlphaFoldDB" id="A0A1H9U397"/>
<feature type="coiled-coil region" evidence="1">
    <location>
        <begin position="1"/>
        <end position="28"/>
    </location>
</feature>
<protein>
    <submittedName>
        <fullName evidence="2">Uncharacterized protein</fullName>
    </submittedName>
</protein>
<keyword evidence="1" id="KW-0175">Coiled coil</keyword>
<gene>
    <name evidence="2" type="ORF">SAMN04488559_12044</name>
</gene>
<keyword evidence="3" id="KW-1185">Reference proteome</keyword>
<dbReference type="RefSeq" id="WP_092653697.1">
    <property type="nucleotide sequence ID" value="NZ_FOHA01000020.1"/>
</dbReference>
<reference evidence="2 3" key="1">
    <citation type="submission" date="2016-10" db="EMBL/GenBank/DDBJ databases">
        <authorList>
            <person name="de Groot N.N."/>
        </authorList>
    </citation>
    <scope>NUCLEOTIDE SEQUENCE [LARGE SCALE GENOMIC DNA]</scope>
    <source>
        <strain evidence="2 3">DSM 13760</strain>
    </source>
</reference>
<evidence type="ECO:0000313" key="2">
    <source>
        <dbReference type="EMBL" id="SES03711.1"/>
    </source>
</evidence>
<name>A0A1H9U397_9LACT</name>
<organism evidence="2 3">
    <name type="scientific">Isobaculum melis</name>
    <dbReference type="NCBI Taxonomy" id="142588"/>
    <lineage>
        <taxon>Bacteria</taxon>
        <taxon>Bacillati</taxon>
        <taxon>Bacillota</taxon>
        <taxon>Bacilli</taxon>
        <taxon>Lactobacillales</taxon>
        <taxon>Carnobacteriaceae</taxon>
        <taxon>Isobaculum</taxon>
    </lineage>
</organism>
<dbReference type="Proteomes" id="UP000198948">
    <property type="component" value="Unassembled WGS sequence"/>
</dbReference>
<evidence type="ECO:0000313" key="3">
    <source>
        <dbReference type="Proteomes" id="UP000198948"/>
    </source>
</evidence>
<sequence length="96" mass="11231">MEPIKVNIDEINNDLKQLERNINDFSTYGKKFIQEVRSDMSHFNSDFTSQADTLLSFMEDTKAESLIKNMKKYHQQIGDLKESFVEADDKMAEEMT</sequence>
<dbReference type="STRING" id="142588.SAMN04488559_12044"/>